<gene>
    <name evidence="2" type="ordered locus">SE_0587</name>
</gene>
<dbReference type="CDD" id="cd07067">
    <property type="entry name" value="HP_PGM_like"/>
    <property type="match status" value="1"/>
</dbReference>
<dbReference type="Proteomes" id="UP000001411">
    <property type="component" value="Chromosome"/>
</dbReference>
<dbReference type="OrthoDB" id="9782128at2"/>
<organism evidence="2 3">
    <name type="scientific">Staphylococcus epidermidis (strain ATCC 12228 / FDA PCI 1200)</name>
    <dbReference type="NCBI Taxonomy" id="176280"/>
    <lineage>
        <taxon>Bacteria</taxon>
        <taxon>Bacillati</taxon>
        <taxon>Bacillota</taxon>
        <taxon>Bacilli</taxon>
        <taxon>Bacillales</taxon>
        <taxon>Staphylococcaceae</taxon>
        <taxon>Staphylococcus</taxon>
    </lineage>
</organism>
<dbReference type="eggNOG" id="COG0406">
    <property type="taxonomic scope" value="Bacteria"/>
</dbReference>
<dbReference type="Gene3D" id="3.40.50.1240">
    <property type="entry name" value="Phosphoglycerate mutase-like"/>
    <property type="match status" value="1"/>
</dbReference>
<dbReference type="SUPFAM" id="SSF53254">
    <property type="entry name" value="Phosphoglycerate mutase-like"/>
    <property type="match status" value="1"/>
</dbReference>
<evidence type="ECO:0000313" key="3">
    <source>
        <dbReference type="Proteomes" id="UP000001411"/>
    </source>
</evidence>
<protein>
    <submittedName>
        <fullName evidence="2">Phosphoglycerate mutase</fullName>
    </submittedName>
</protein>
<dbReference type="EMBL" id="AE015929">
    <property type="protein sequence ID" value="AAO04184.1"/>
    <property type="molecule type" value="Genomic_DNA"/>
</dbReference>
<evidence type="ECO:0000313" key="2">
    <source>
        <dbReference type="EMBL" id="AAO04184.1"/>
    </source>
</evidence>
<reference evidence="2 3" key="1">
    <citation type="journal article" date="2003" name="Mol. Microbiol.">
        <title>Genome-based analysis of virulence genes in a non-biofilm-forming Staphylococcus epidermidis strain (ATCC 12228).</title>
        <authorList>
            <person name="Zhang Y.Q."/>
            <person name="Ren S.X."/>
            <person name="Li H.L."/>
            <person name="Wang Y.X."/>
            <person name="Fu G."/>
            <person name="Yang J."/>
            <person name="Qin Z.Q."/>
            <person name="Miao Y.G."/>
            <person name="Wang W.Y."/>
            <person name="Chen R.S."/>
            <person name="Shen Y."/>
            <person name="Chen Z."/>
            <person name="Yuan Z.H."/>
            <person name="Zhao G.P."/>
            <person name="Qu D."/>
            <person name="Danchin A."/>
            <person name="Wen Y.M."/>
        </authorList>
    </citation>
    <scope>NUCLEOTIDE SEQUENCE [LARGE SCALE GENOMIC DNA]</scope>
    <source>
        <strain evidence="3">ATCC 12228 / FDA PCI 1200</strain>
    </source>
</reference>
<dbReference type="InterPro" id="IPR001345">
    <property type="entry name" value="PG/BPGM_mutase_AS"/>
</dbReference>
<dbReference type="PATRIC" id="fig|176280.10.peg.559"/>
<feature type="binding site" evidence="1">
    <location>
        <position position="67"/>
    </location>
    <ligand>
        <name>substrate</name>
    </ligand>
</feature>
<dbReference type="AlphaFoldDB" id="A0A0H2VF88"/>
<dbReference type="PROSITE" id="PS00175">
    <property type="entry name" value="PG_MUTASE"/>
    <property type="match status" value="1"/>
</dbReference>
<name>A0A0H2VF88_STAES</name>
<dbReference type="KEGG" id="sep:SE_0587"/>
<dbReference type="PANTHER" id="PTHR48100:SF5">
    <property type="entry name" value="HISTIDINE PHOSPHATASE FAMILY PROTEIN"/>
    <property type="match status" value="1"/>
</dbReference>
<dbReference type="Pfam" id="PF00300">
    <property type="entry name" value="His_Phos_1"/>
    <property type="match status" value="1"/>
</dbReference>
<sequence length="201" mass="22954">MKRCLQLVKTLYLMRHGQTVFNLKGKIQGASDSPLTALGVQQANAAQQYFKTKNIHFDYLYSSPQQRACDTLENAVPNQQYWCVKDLKEWGFGLFEGESIELLRAIKQPRYLYGDAVVPFGGESRSEVEHRVYRALYEMMDTTDGETILAVSHGSTIGLFVRNILGYDKGSKFEIGNCNIVKFEYDGEEFIFKDLINPIKK</sequence>
<accession>A0A0H2VF88</accession>
<dbReference type="GO" id="GO:0005737">
    <property type="term" value="C:cytoplasm"/>
    <property type="evidence" value="ECO:0007669"/>
    <property type="project" value="TreeGrafter"/>
</dbReference>
<dbReference type="SMART" id="SM00855">
    <property type="entry name" value="PGAM"/>
    <property type="match status" value="1"/>
</dbReference>
<dbReference type="InterPro" id="IPR050275">
    <property type="entry name" value="PGM_Phosphatase"/>
</dbReference>
<dbReference type="InterPro" id="IPR029033">
    <property type="entry name" value="His_PPase_superfam"/>
</dbReference>
<feature type="binding site" evidence="1">
    <location>
        <begin position="15"/>
        <end position="22"/>
    </location>
    <ligand>
        <name>substrate</name>
    </ligand>
</feature>
<evidence type="ECO:0000256" key="1">
    <source>
        <dbReference type="PIRSR" id="PIRSR613078-2"/>
    </source>
</evidence>
<dbReference type="InterPro" id="IPR013078">
    <property type="entry name" value="His_Pase_superF_clade-1"/>
</dbReference>
<dbReference type="PANTHER" id="PTHR48100">
    <property type="entry name" value="BROAD-SPECIFICITY PHOSPHATASE YOR283W-RELATED"/>
    <property type="match status" value="1"/>
</dbReference>
<dbReference type="HOGENOM" id="CLU_033323_9_0_9"/>
<dbReference type="GO" id="GO:0016791">
    <property type="term" value="F:phosphatase activity"/>
    <property type="evidence" value="ECO:0007669"/>
    <property type="project" value="TreeGrafter"/>
</dbReference>
<proteinExistence type="predicted"/>